<gene>
    <name evidence="3" type="ORF">ECC02_013107</name>
</gene>
<dbReference type="VEuPathDB" id="TriTrypDB:ECC02_013107"/>
<feature type="compositionally biased region" description="Basic and acidic residues" evidence="1">
    <location>
        <begin position="228"/>
        <end position="271"/>
    </location>
</feature>
<feature type="compositionally biased region" description="Pro residues" evidence="1">
    <location>
        <begin position="165"/>
        <end position="179"/>
    </location>
</feature>
<evidence type="ECO:0000256" key="2">
    <source>
        <dbReference type="SAM" id="SignalP"/>
    </source>
</evidence>
<feature type="chain" id="PRO_5029709944" evidence="2">
    <location>
        <begin position="25"/>
        <end position="353"/>
    </location>
</feature>
<proteinExistence type="predicted"/>
<comment type="caution">
    <text evidence="3">The sequence shown here is derived from an EMBL/GenBank/DDBJ whole genome shotgun (WGS) entry which is preliminary data.</text>
</comment>
<accession>A0A7J6XJ85</accession>
<organism evidence="3 4">
    <name type="scientific">Trypanosoma cruzi</name>
    <dbReference type="NCBI Taxonomy" id="5693"/>
    <lineage>
        <taxon>Eukaryota</taxon>
        <taxon>Discoba</taxon>
        <taxon>Euglenozoa</taxon>
        <taxon>Kinetoplastea</taxon>
        <taxon>Metakinetoplastina</taxon>
        <taxon>Trypanosomatida</taxon>
        <taxon>Trypanosomatidae</taxon>
        <taxon>Trypanosoma</taxon>
        <taxon>Schizotrypanum</taxon>
    </lineage>
</organism>
<dbReference type="Proteomes" id="UP000583944">
    <property type="component" value="Unassembled WGS sequence"/>
</dbReference>
<keyword evidence="2" id="KW-0732">Signal</keyword>
<feature type="compositionally biased region" description="Basic and acidic residues" evidence="1">
    <location>
        <begin position="202"/>
        <end position="221"/>
    </location>
</feature>
<feature type="compositionally biased region" description="Basic and acidic residues" evidence="1">
    <location>
        <begin position="278"/>
        <end position="307"/>
    </location>
</feature>
<evidence type="ECO:0000313" key="3">
    <source>
        <dbReference type="EMBL" id="KAF5214305.1"/>
    </source>
</evidence>
<feature type="signal peptide" evidence="2">
    <location>
        <begin position="1"/>
        <end position="24"/>
    </location>
</feature>
<feature type="region of interest" description="Disordered" evidence="1">
    <location>
        <begin position="74"/>
        <end position="333"/>
    </location>
</feature>
<name>A0A7J6XJ85_TRYCR</name>
<dbReference type="VEuPathDB" id="TriTrypDB:BCY84_07272"/>
<feature type="compositionally biased region" description="Basic and acidic residues" evidence="1">
    <location>
        <begin position="80"/>
        <end position="90"/>
    </location>
</feature>
<dbReference type="VEuPathDB" id="TriTrypDB:BCY84_01836"/>
<protein>
    <submittedName>
        <fullName evidence="3">Mucin-associated surface protein (MASP)</fullName>
    </submittedName>
</protein>
<feature type="compositionally biased region" description="Low complexity" evidence="1">
    <location>
        <begin position="316"/>
        <end position="333"/>
    </location>
</feature>
<evidence type="ECO:0000256" key="1">
    <source>
        <dbReference type="SAM" id="MobiDB-lite"/>
    </source>
</evidence>
<reference evidence="3 4" key="1">
    <citation type="journal article" date="2019" name="Genome Biol. Evol.">
        <title>Nanopore Sequencing Significantly Improves Genome Assembly of the Protozoan Parasite Trypanosoma cruzi.</title>
        <authorList>
            <person name="Diaz-Viraque F."/>
            <person name="Pita S."/>
            <person name="Greif G."/>
            <person name="de Souza R.C.M."/>
            <person name="Iraola G."/>
            <person name="Robello C."/>
        </authorList>
    </citation>
    <scope>NUCLEOTIDE SEQUENCE [LARGE SCALE GENOMIC DNA]</scope>
    <source>
        <strain evidence="3 4">Berenice</strain>
    </source>
</reference>
<dbReference type="AlphaFoldDB" id="A0A7J6XJ85"/>
<sequence>MHAAAAGVFYCAVSLLLLPLCVDGVLVCAEGYTQVTGVMAMMMTGRVLLVCALCVLWCGGGGCAENDADVVSGGGPGTGKGDKNSEELRSSDLSSLGRQKEGAAGGRGSAGSQGLKDNVVPNTDRHAPNEEQGANLVVDPPNPTTDQNKSKDSTKAGAGTINQTAPPPAGPPPPPPPPVSEAEGVERTKTPEEQDSPVDHQSTQHHEVPQEKELETQEKNTHNQIINEQHESERIQVQQEKEKEKQRSEEQLEQREHLEEEIRDQQKKQEQQEEEHEDSIKQGKEQEQQQQHQQHENAAKNSEEPAKNETAVGTNATASTDDSDGSTSAVSHTTSPLLLLLLVCAAAAAVVAA</sequence>
<evidence type="ECO:0000313" key="4">
    <source>
        <dbReference type="Proteomes" id="UP000583944"/>
    </source>
</evidence>
<dbReference type="EMBL" id="JABDHM010000546">
    <property type="protein sequence ID" value="KAF5214305.1"/>
    <property type="molecule type" value="Genomic_DNA"/>
</dbReference>